<dbReference type="PANTHER" id="PTHR48449">
    <property type="entry name" value="DUF1985 DOMAIN-CONTAINING PROTEIN"/>
    <property type="match status" value="1"/>
</dbReference>
<evidence type="ECO:0000313" key="3">
    <source>
        <dbReference type="RefSeq" id="XP_009762265.1"/>
    </source>
</evidence>
<accession>A0A1U7VKA2</accession>
<dbReference type="InterPro" id="IPR015410">
    <property type="entry name" value="DUF1985"/>
</dbReference>
<dbReference type="eggNOG" id="ENOG502S6E9">
    <property type="taxonomic scope" value="Eukaryota"/>
</dbReference>
<proteinExistence type="predicted"/>
<sequence length="223" mass="26160">MKVDLVNEDDIGPVLNRKRERSRTTVGDFYIQPVDYFHNRISSHTETDIVSSLKQCLTDTQLQMFRASCFGYFLYLPQFKIQNQLIHCILLREVVPGWERELWVKINGCLLRFGIGEFAVITGLKCVEEDVTFYDKPDVNRVLKEHFPGDGKKAITRGQLLDRFKKKDWKSDEDAFKMALMVFVHHFILLDSNNHGINKDDFYILESGQYQTYPWGKSHLKIF</sequence>
<dbReference type="Proteomes" id="UP000189701">
    <property type="component" value="Unplaced"/>
</dbReference>
<gene>
    <name evidence="3" type="primary">LOC104214309</name>
</gene>
<organism evidence="2 3">
    <name type="scientific">Nicotiana sylvestris</name>
    <name type="common">Wood tobacco</name>
    <name type="synonym">South American tobacco</name>
    <dbReference type="NCBI Taxonomy" id="4096"/>
    <lineage>
        <taxon>Eukaryota</taxon>
        <taxon>Viridiplantae</taxon>
        <taxon>Streptophyta</taxon>
        <taxon>Embryophyta</taxon>
        <taxon>Tracheophyta</taxon>
        <taxon>Spermatophyta</taxon>
        <taxon>Magnoliopsida</taxon>
        <taxon>eudicotyledons</taxon>
        <taxon>Gunneridae</taxon>
        <taxon>Pentapetalae</taxon>
        <taxon>asterids</taxon>
        <taxon>lamiids</taxon>
        <taxon>Solanales</taxon>
        <taxon>Solanaceae</taxon>
        <taxon>Nicotianoideae</taxon>
        <taxon>Nicotianeae</taxon>
        <taxon>Nicotiana</taxon>
    </lineage>
</organism>
<protein>
    <submittedName>
        <fullName evidence="3">Uncharacterized protein LOC104214309</fullName>
    </submittedName>
</protein>
<dbReference type="PANTHER" id="PTHR48449:SF1">
    <property type="entry name" value="DUF1985 DOMAIN-CONTAINING PROTEIN"/>
    <property type="match status" value="1"/>
</dbReference>
<dbReference type="AlphaFoldDB" id="A0A1U7VKA2"/>
<feature type="domain" description="DUF1985" evidence="1">
    <location>
        <begin position="90"/>
        <end position="219"/>
    </location>
</feature>
<name>A0A1U7VKA2_NICSY</name>
<dbReference type="OrthoDB" id="1305596at2759"/>
<reference evidence="2" key="1">
    <citation type="journal article" date="2013" name="Genome Biol.">
        <title>Reference genomes and transcriptomes of Nicotiana sylvestris and Nicotiana tomentosiformis.</title>
        <authorList>
            <person name="Sierro N."/>
            <person name="Battey J.N."/>
            <person name="Ouadi S."/>
            <person name="Bovet L."/>
            <person name="Goepfert S."/>
            <person name="Bakaher N."/>
            <person name="Peitsch M.C."/>
            <person name="Ivanov N.V."/>
        </authorList>
    </citation>
    <scope>NUCLEOTIDE SEQUENCE [LARGE SCALE GENOMIC DNA]</scope>
</reference>
<dbReference type="RefSeq" id="XP_009762265.1">
    <property type="nucleotide sequence ID" value="XM_009763963.1"/>
</dbReference>
<reference evidence="3" key="2">
    <citation type="submission" date="2025-08" db="UniProtKB">
        <authorList>
            <consortium name="RefSeq"/>
        </authorList>
    </citation>
    <scope>IDENTIFICATION</scope>
    <source>
        <tissue evidence="3">Leaf</tissue>
    </source>
</reference>
<evidence type="ECO:0000259" key="1">
    <source>
        <dbReference type="Pfam" id="PF09331"/>
    </source>
</evidence>
<keyword evidence="2" id="KW-1185">Reference proteome</keyword>
<evidence type="ECO:0000313" key="2">
    <source>
        <dbReference type="Proteomes" id="UP000189701"/>
    </source>
</evidence>
<dbReference type="Pfam" id="PF09331">
    <property type="entry name" value="DUF1985"/>
    <property type="match status" value="1"/>
</dbReference>